<dbReference type="Pfam" id="PF03572">
    <property type="entry name" value="Peptidase_S41"/>
    <property type="match status" value="1"/>
</dbReference>
<dbReference type="Proteomes" id="UP000237839">
    <property type="component" value="Unassembled WGS sequence"/>
</dbReference>
<dbReference type="InterPro" id="IPR029045">
    <property type="entry name" value="ClpP/crotonase-like_dom_sf"/>
</dbReference>
<dbReference type="Gene3D" id="2.30.42.10">
    <property type="match status" value="1"/>
</dbReference>
<dbReference type="InterPro" id="IPR036034">
    <property type="entry name" value="PDZ_sf"/>
</dbReference>
<feature type="region of interest" description="Disordered" evidence="1">
    <location>
        <begin position="26"/>
        <end position="50"/>
    </location>
</feature>
<feature type="domain" description="PDZ" evidence="3">
    <location>
        <begin position="173"/>
        <end position="227"/>
    </location>
</feature>
<organism evidence="5 6">
    <name type="scientific">Solimicrobium silvestre</name>
    <dbReference type="NCBI Taxonomy" id="2099400"/>
    <lineage>
        <taxon>Bacteria</taxon>
        <taxon>Pseudomonadati</taxon>
        <taxon>Pseudomonadota</taxon>
        <taxon>Betaproteobacteria</taxon>
        <taxon>Burkholderiales</taxon>
        <taxon>Oxalobacteraceae</taxon>
        <taxon>Solimicrobium</taxon>
    </lineage>
</organism>
<dbReference type="PANTHER" id="PTHR32060:SF30">
    <property type="entry name" value="CARBOXY-TERMINAL PROCESSING PROTEASE CTPA"/>
    <property type="match status" value="1"/>
</dbReference>
<proteinExistence type="predicted"/>
<keyword evidence="6" id="KW-1185">Reference proteome</keyword>
<evidence type="ECO:0000259" key="3">
    <source>
        <dbReference type="Pfam" id="PF00595"/>
    </source>
</evidence>
<keyword evidence="2" id="KW-0732">Signal</keyword>
<gene>
    <name evidence="5" type="ORF">S2091_3178</name>
</gene>
<dbReference type="PROSITE" id="PS51257">
    <property type="entry name" value="PROKAR_LIPOPROTEIN"/>
    <property type="match status" value="1"/>
</dbReference>
<comment type="caution">
    <text evidence="5">The sequence shown here is derived from an EMBL/GenBank/DDBJ whole genome shotgun (WGS) entry which is preliminary data.</text>
</comment>
<feature type="signal peptide" evidence="2">
    <location>
        <begin position="1"/>
        <end position="23"/>
    </location>
</feature>
<dbReference type="Gene3D" id="3.90.226.10">
    <property type="entry name" value="2-enoyl-CoA Hydratase, Chain A, domain 1"/>
    <property type="match status" value="1"/>
</dbReference>
<dbReference type="GO" id="GO:0004175">
    <property type="term" value="F:endopeptidase activity"/>
    <property type="evidence" value="ECO:0007669"/>
    <property type="project" value="TreeGrafter"/>
</dbReference>
<dbReference type="InterPro" id="IPR005151">
    <property type="entry name" value="Tail-specific_protease"/>
</dbReference>
<sequence>MIGKKLKKIIIPMLLAATLSACGGGGGGSSSNTSSGTSGSTGFPPSTSLAEQCAVPRPAGTINPVTGQPYNDVQGSLTTEMAWIASYVNETYLWYNEVPVVSSSPYVLNATVPYVNPTTNGQSTETLASNYDVVDAYFNSQRTPLFTASGKPKDQFHFTYTTAAWQALSAAGNQAGFGFEVALLSASPPRQALVAYTSPGTTATQNNVQRGAQILTVNGVDVANGTDLATLNEGLFSPVAGTSYTFQILDQGSSTPRTITMTAANITLTPVQNVGTLPAPNTSVGYILYNDQIATAESELIAAVNQLKAANNGAGISDLVLDIRYNGGGFLDLASEMAFMIASPAATSGTVFEQDTYNNKNPFNFTTAQTTVPFFSVSQGFSTSIPAGQALPQLGLSTVYVITGAGTCSASEAIMNGLLGVGVKVIQIGATTCGKPYGFFPQDNCSTTYFAIQFEGVNNLGFGAYADGFIPGGTGSTANNLPGCPIGDDFSKQLGDPTEARLAAALQYRNTGTCPAPSATILKQLKQNEPILKRSPARENRILRKQLD</sequence>
<evidence type="ECO:0000259" key="4">
    <source>
        <dbReference type="Pfam" id="PF03572"/>
    </source>
</evidence>
<evidence type="ECO:0000313" key="6">
    <source>
        <dbReference type="Proteomes" id="UP000237839"/>
    </source>
</evidence>
<feature type="domain" description="Tail specific protease" evidence="4">
    <location>
        <begin position="284"/>
        <end position="435"/>
    </location>
</feature>
<dbReference type="GO" id="GO:0007165">
    <property type="term" value="P:signal transduction"/>
    <property type="evidence" value="ECO:0007669"/>
    <property type="project" value="TreeGrafter"/>
</dbReference>
<accession>A0A2S9GWE6</accession>
<dbReference type="InterPro" id="IPR001478">
    <property type="entry name" value="PDZ"/>
</dbReference>
<reference evidence="5 6" key="1">
    <citation type="submission" date="2018-02" db="EMBL/GenBank/DDBJ databases">
        <title>Solimicrobium silvestre gen. nov., sp. nov., isolated from alpine forest soil.</title>
        <authorList>
            <person name="Margesin R."/>
            <person name="Albuquerque L."/>
            <person name="Zhang D.-C."/>
            <person name="Froufe H.J.C."/>
            <person name="Severino R."/>
            <person name="Roxo I."/>
            <person name="Egas C."/>
            <person name="Da Costa M.S."/>
        </authorList>
    </citation>
    <scope>NUCLEOTIDE SEQUENCE [LARGE SCALE GENOMIC DNA]</scope>
    <source>
        <strain evidence="5 6">S20-91</strain>
    </source>
</reference>
<evidence type="ECO:0000256" key="2">
    <source>
        <dbReference type="SAM" id="SignalP"/>
    </source>
</evidence>
<evidence type="ECO:0000256" key="1">
    <source>
        <dbReference type="SAM" id="MobiDB-lite"/>
    </source>
</evidence>
<dbReference type="EMBL" id="PUGF01000016">
    <property type="protein sequence ID" value="PRC92043.1"/>
    <property type="molecule type" value="Genomic_DNA"/>
</dbReference>
<protein>
    <submittedName>
        <fullName evidence="5">Peptidase family S41</fullName>
    </submittedName>
</protein>
<dbReference type="Gene3D" id="3.30.750.170">
    <property type="match status" value="1"/>
</dbReference>
<feature type="chain" id="PRO_5015524216" evidence="2">
    <location>
        <begin position="24"/>
        <end position="548"/>
    </location>
</feature>
<dbReference type="PANTHER" id="PTHR32060">
    <property type="entry name" value="TAIL-SPECIFIC PROTEASE"/>
    <property type="match status" value="1"/>
</dbReference>
<dbReference type="GO" id="GO:0006508">
    <property type="term" value="P:proteolysis"/>
    <property type="evidence" value="ECO:0007669"/>
    <property type="project" value="InterPro"/>
</dbReference>
<dbReference type="GO" id="GO:0030288">
    <property type="term" value="C:outer membrane-bounded periplasmic space"/>
    <property type="evidence" value="ECO:0007669"/>
    <property type="project" value="TreeGrafter"/>
</dbReference>
<name>A0A2S9GWE6_9BURK</name>
<dbReference type="GO" id="GO:0008236">
    <property type="term" value="F:serine-type peptidase activity"/>
    <property type="evidence" value="ECO:0007669"/>
    <property type="project" value="InterPro"/>
</dbReference>
<dbReference type="SUPFAM" id="SSF52096">
    <property type="entry name" value="ClpP/crotonase"/>
    <property type="match status" value="1"/>
</dbReference>
<dbReference type="OrthoDB" id="7168509at2"/>
<dbReference type="Pfam" id="PF00595">
    <property type="entry name" value="PDZ"/>
    <property type="match status" value="1"/>
</dbReference>
<evidence type="ECO:0000313" key="5">
    <source>
        <dbReference type="EMBL" id="PRC92043.1"/>
    </source>
</evidence>
<dbReference type="AlphaFoldDB" id="A0A2S9GWE6"/>
<dbReference type="SUPFAM" id="SSF50156">
    <property type="entry name" value="PDZ domain-like"/>
    <property type="match status" value="1"/>
</dbReference>
<feature type="compositionally biased region" description="Low complexity" evidence="1">
    <location>
        <begin position="30"/>
        <end position="48"/>
    </location>
</feature>